<dbReference type="PANTHER" id="PTHR36440:SF1">
    <property type="entry name" value="PUTATIVE (AFU_ORTHOLOGUE AFUA_8G07350)-RELATED"/>
    <property type="match status" value="1"/>
</dbReference>
<evidence type="ECO:0000313" key="2">
    <source>
        <dbReference type="EMBL" id="MBE1574633.1"/>
    </source>
</evidence>
<gene>
    <name evidence="2" type="ORF">H4W30_001662</name>
</gene>
<dbReference type="SUPFAM" id="SSF51182">
    <property type="entry name" value="RmlC-like cupins"/>
    <property type="match status" value="1"/>
</dbReference>
<dbReference type="InterPro" id="IPR013096">
    <property type="entry name" value="Cupin_2"/>
</dbReference>
<reference evidence="2 3" key="1">
    <citation type="submission" date="2020-10" db="EMBL/GenBank/DDBJ databases">
        <title>Sequencing the genomes of 1000 actinobacteria strains.</title>
        <authorList>
            <person name="Klenk H.-P."/>
        </authorList>
    </citation>
    <scope>NUCLEOTIDE SEQUENCE [LARGE SCALE GENOMIC DNA]</scope>
    <source>
        <strain evidence="2 3">DSM 46661</strain>
    </source>
</reference>
<dbReference type="PANTHER" id="PTHR36440">
    <property type="entry name" value="PUTATIVE (AFU_ORTHOLOGUE AFUA_8G07350)-RELATED"/>
    <property type="match status" value="1"/>
</dbReference>
<comment type="caution">
    <text evidence="2">The sequence shown here is derived from an EMBL/GenBank/DDBJ whole genome shotgun (WGS) entry which is preliminary data.</text>
</comment>
<dbReference type="InterPro" id="IPR014710">
    <property type="entry name" value="RmlC-like_jellyroll"/>
</dbReference>
<dbReference type="Gene3D" id="2.60.120.10">
    <property type="entry name" value="Jelly Rolls"/>
    <property type="match status" value="1"/>
</dbReference>
<dbReference type="Proteomes" id="UP000656548">
    <property type="component" value="Unassembled WGS sequence"/>
</dbReference>
<organism evidence="2 3">
    <name type="scientific">Amycolatopsis roodepoortensis</name>
    <dbReference type="NCBI Taxonomy" id="700274"/>
    <lineage>
        <taxon>Bacteria</taxon>
        <taxon>Bacillati</taxon>
        <taxon>Actinomycetota</taxon>
        <taxon>Actinomycetes</taxon>
        <taxon>Pseudonocardiales</taxon>
        <taxon>Pseudonocardiaceae</taxon>
        <taxon>Amycolatopsis</taxon>
    </lineage>
</organism>
<dbReference type="InterPro" id="IPR011051">
    <property type="entry name" value="RmlC_Cupin_sf"/>
</dbReference>
<proteinExistence type="predicted"/>
<dbReference type="EMBL" id="JADBEJ010000001">
    <property type="protein sequence ID" value="MBE1574633.1"/>
    <property type="molecule type" value="Genomic_DNA"/>
</dbReference>
<feature type="domain" description="Cupin type-2" evidence="1">
    <location>
        <begin position="72"/>
        <end position="139"/>
    </location>
</feature>
<sequence length="190" mass="20555">MWFSALIKGSRGEKLVLSASPLITKDQGDAAMFDPILLRAADAEIVSDAPGSEITLLADSETTDGGFTANRATLKDGVFGTPAHFHTRATEFFFVLEGKLQVLVEETLHTLEKGDFLAVPPKVPHAFGPAAGSDADVLVTFTPGMARFDYYRLLDRVARGEADPAEIAASSKQYDNHYVDSPVWRAARGR</sequence>
<keyword evidence="3" id="KW-1185">Reference proteome</keyword>
<dbReference type="Pfam" id="PF07883">
    <property type="entry name" value="Cupin_2"/>
    <property type="match status" value="1"/>
</dbReference>
<evidence type="ECO:0000313" key="3">
    <source>
        <dbReference type="Proteomes" id="UP000656548"/>
    </source>
</evidence>
<name>A0ABR9L3F2_9PSEU</name>
<accession>A0ABR9L3F2</accession>
<evidence type="ECO:0000259" key="1">
    <source>
        <dbReference type="Pfam" id="PF07883"/>
    </source>
</evidence>
<dbReference type="InterPro" id="IPR053146">
    <property type="entry name" value="QDO-like"/>
</dbReference>
<protein>
    <submittedName>
        <fullName evidence="2">Quercetin dioxygenase-like cupin family protein</fullName>
    </submittedName>
</protein>